<keyword evidence="3" id="KW-1185">Reference proteome</keyword>
<comment type="caution">
    <text evidence="2">The sequence shown here is derived from an EMBL/GenBank/DDBJ whole genome shotgun (WGS) entry which is preliminary data.</text>
</comment>
<evidence type="ECO:0000313" key="3">
    <source>
        <dbReference type="Proteomes" id="UP000316096"/>
    </source>
</evidence>
<gene>
    <name evidence="2" type="ORF">FB559_0308</name>
</gene>
<feature type="region of interest" description="Disordered" evidence="1">
    <location>
        <begin position="19"/>
        <end position="57"/>
    </location>
</feature>
<proteinExistence type="predicted"/>
<evidence type="ECO:0008006" key="4">
    <source>
        <dbReference type="Google" id="ProtNLM"/>
    </source>
</evidence>
<organism evidence="2 3">
    <name type="scientific">Actinoallomurus bryophytorum</name>
    <dbReference type="NCBI Taxonomy" id="1490222"/>
    <lineage>
        <taxon>Bacteria</taxon>
        <taxon>Bacillati</taxon>
        <taxon>Actinomycetota</taxon>
        <taxon>Actinomycetes</taxon>
        <taxon>Streptosporangiales</taxon>
        <taxon>Thermomonosporaceae</taxon>
        <taxon>Actinoallomurus</taxon>
    </lineage>
</organism>
<dbReference type="EMBL" id="VFOZ01000001">
    <property type="protein sequence ID" value="TQL94825.1"/>
    <property type="molecule type" value="Genomic_DNA"/>
</dbReference>
<dbReference type="AlphaFoldDB" id="A0A543CCK3"/>
<sequence>MSDDGKWFYCLKHKRVEQGPGCPDRDRMGPYDSENEATNALQRAKERNEDWESKNDD</sequence>
<protein>
    <recommendedName>
        <fullName evidence="4">Sporulation related protein</fullName>
    </recommendedName>
</protein>
<accession>A0A543CCK3</accession>
<feature type="compositionally biased region" description="Basic and acidic residues" evidence="1">
    <location>
        <begin position="43"/>
        <end position="57"/>
    </location>
</feature>
<dbReference type="Proteomes" id="UP000316096">
    <property type="component" value="Unassembled WGS sequence"/>
</dbReference>
<dbReference type="RefSeq" id="WP_185791999.1">
    <property type="nucleotide sequence ID" value="NZ_VFOZ01000001.1"/>
</dbReference>
<evidence type="ECO:0000256" key="1">
    <source>
        <dbReference type="SAM" id="MobiDB-lite"/>
    </source>
</evidence>
<reference evidence="2 3" key="1">
    <citation type="submission" date="2019-06" db="EMBL/GenBank/DDBJ databases">
        <title>Sequencing the genomes of 1000 actinobacteria strains.</title>
        <authorList>
            <person name="Klenk H.-P."/>
        </authorList>
    </citation>
    <scope>NUCLEOTIDE SEQUENCE [LARGE SCALE GENOMIC DNA]</scope>
    <source>
        <strain evidence="2 3">DSM 102200</strain>
    </source>
</reference>
<name>A0A543CCK3_9ACTN</name>
<evidence type="ECO:0000313" key="2">
    <source>
        <dbReference type="EMBL" id="TQL94825.1"/>
    </source>
</evidence>